<evidence type="ECO:0000313" key="7">
    <source>
        <dbReference type="EMBL" id="KAL2067408.1"/>
    </source>
</evidence>
<protein>
    <submittedName>
        <fullName evidence="7">Uncharacterized protein</fullName>
    </submittedName>
</protein>
<gene>
    <name evidence="7" type="ORF">VTL71DRAFT_1833</name>
</gene>
<keyword evidence="8" id="KW-1185">Reference proteome</keyword>
<comment type="subcellular location">
    <subcellularLocation>
        <location evidence="1">Membrane</location>
        <topology evidence="1">Multi-pass membrane protein</topology>
    </subcellularLocation>
</comment>
<evidence type="ECO:0000256" key="4">
    <source>
        <dbReference type="ARBA" id="ARBA00023136"/>
    </source>
</evidence>
<reference evidence="7 8" key="1">
    <citation type="journal article" date="2024" name="Commun. Biol.">
        <title>Comparative genomic analysis of thermophilic fungi reveals convergent evolutionary adaptations and gene losses.</title>
        <authorList>
            <person name="Steindorff A.S."/>
            <person name="Aguilar-Pontes M.V."/>
            <person name="Robinson A.J."/>
            <person name="Andreopoulos B."/>
            <person name="LaButti K."/>
            <person name="Kuo A."/>
            <person name="Mondo S."/>
            <person name="Riley R."/>
            <person name="Otillar R."/>
            <person name="Haridas S."/>
            <person name="Lipzen A."/>
            <person name="Grimwood J."/>
            <person name="Schmutz J."/>
            <person name="Clum A."/>
            <person name="Reid I.D."/>
            <person name="Moisan M.C."/>
            <person name="Butler G."/>
            <person name="Nguyen T.T.M."/>
            <person name="Dewar K."/>
            <person name="Conant G."/>
            <person name="Drula E."/>
            <person name="Henrissat B."/>
            <person name="Hansel C."/>
            <person name="Singer S."/>
            <person name="Hutchinson M.I."/>
            <person name="de Vries R.P."/>
            <person name="Natvig D.O."/>
            <person name="Powell A.J."/>
            <person name="Tsang A."/>
            <person name="Grigoriev I.V."/>
        </authorList>
    </citation>
    <scope>NUCLEOTIDE SEQUENCE [LARGE SCALE GENOMIC DNA]</scope>
    <source>
        <strain evidence="7 8">CBS 494.80</strain>
    </source>
</reference>
<comment type="caution">
    <text evidence="7">The sequence shown here is derived from an EMBL/GenBank/DDBJ whole genome shotgun (WGS) entry which is preliminary data.</text>
</comment>
<dbReference type="EMBL" id="JAZHXI010000010">
    <property type="protein sequence ID" value="KAL2067408.1"/>
    <property type="molecule type" value="Genomic_DNA"/>
</dbReference>
<evidence type="ECO:0000256" key="2">
    <source>
        <dbReference type="ARBA" id="ARBA00022692"/>
    </source>
</evidence>
<feature type="transmembrane region" description="Helical" evidence="6">
    <location>
        <begin position="147"/>
        <end position="172"/>
    </location>
</feature>
<keyword evidence="2 6" id="KW-0812">Transmembrane</keyword>
<keyword evidence="3 6" id="KW-1133">Transmembrane helix</keyword>
<evidence type="ECO:0000256" key="1">
    <source>
        <dbReference type="ARBA" id="ARBA00004141"/>
    </source>
</evidence>
<feature type="region of interest" description="Disordered" evidence="5">
    <location>
        <begin position="1"/>
        <end position="91"/>
    </location>
</feature>
<sequence length="206" mass="22731">MDFAPYQDQSPETHRALSPPPLENRRSFSPTRRSFSPALPSPTNAPGKASANPWAPRASIDENVNSRVQGGQGFGNNAGTAGGGQDLESGRGRLNEFETSLPIRLDFEACLAYLLLPPAGGVLLLLMEHKSDYVRFHAWQSSLLFSAMFVLHLIFSWSSFLSWVIFLADLGMIGYLTMRAYRDADTLDRCEVPFFGKLASSILDDE</sequence>
<feature type="compositionally biased region" description="Gly residues" evidence="5">
    <location>
        <begin position="70"/>
        <end position="85"/>
    </location>
</feature>
<name>A0ABR4CBT0_9HELO</name>
<dbReference type="PANTHER" id="PTHR36460">
    <property type="entry name" value="UPF0132 DOMAIN PROTEIN (AFU_ORTHOLOGUE AFUA_3G10255)"/>
    <property type="match status" value="1"/>
</dbReference>
<evidence type="ECO:0000256" key="6">
    <source>
        <dbReference type="SAM" id="Phobius"/>
    </source>
</evidence>
<feature type="compositionally biased region" description="Low complexity" evidence="5">
    <location>
        <begin position="27"/>
        <end position="37"/>
    </location>
</feature>
<evidence type="ECO:0000256" key="3">
    <source>
        <dbReference type="ARBA" id="ARBA00022989"/>
    </source>
</evidence>
<evidence type="ECO:0000256" key="5">
    <source>
        <dbReference type="SAM" id="MobiDB-lite"/>
    </source>
</evidence>
<organism evidence="7 8">
    <name type="scientific">Oculimacula yallundae</name>
    <dbReference type="NCBI Taxonomy" id="86028"/>
    <lineage>
        <taxon>Eukaryota</taxon>
        <taxon>Fungi</taxon>
        <taxon>Dikarya</taxon>
        <taxon>Ascomycota</taxon>
        <taxon>Pezizomycotina</taxon>
        <taxon>Leotiomycetes</taxon>
        <taxon>Helotiales</taxon>
        <taxon>Ploettnerulaceae</taxon>
        <taxon>Oculimacula</taxon>
    </lineage>
</organism>
<dbReference type="Proteomes" id="UP001595075">
    <property type="component" value="Unassembled WGS sequence"/>
</dbReference>
<dbReference type="PANTHER" id="PTHR36460:SF1">
    <property type="entry name" value="UPF0132 DOMAIN PROTEIN (AFU_ORTHOLOGUE AFUA_3G10255)"/>
    <property type="match status" value="1"/>
</dbReference>
<accession>A0ABR4CBT0</accession>
<proteinExistence type="predicted"/>
<evidence type="ECO:0000313" key="8">
    <source>
        <dbReference type="Proteomes" id="UP001595075"/>
    </source>
</evidence>
<keyword evidence="4 6" id="KW-0472">Membrane</keyword>